<accession>A0A4Y2GG81</accession>
<evidence type="ECO:0000313" key="2">
    <source>
        <dbReference type="EMBL" id="GBM51548.1"/>
    </source>
</evidence>
<organism evidence="2 3">
    <name type="scientific">Araneus ventricosus</name>
    <name type="common">Orbweaver spider</name>
    <name type="synonym">Epeira ventricosa</name>
    <dbReference type="NCBI Taxonomy" id="182803"/>
    <lineage>
        <taxon>Eukaryota</taxon>
        <taxon>Metazoa</taxon>
        <taxon>Ecdysozoa</taxon>
        <taxon>Arthropoda</taxon>
        <taxon>Chelicerata</taxon>
        <taxon>Arachnida</taxon>
        <taxon>Araneae</taxon>
        <taxon>Araneomorphae</taxon>
        <taxon>Entelegynae</taxon>
        <taxon>Araneoidea</taxon>
        <taxon>Araneidae</taxon>
        <taxon>Araneus</taxon>
    </lineage>
</organism>
<name>A0A4Y2GG81_ARAVE</name>
<dbReference type="Proteomes" id="UP000499080">
    <property type="component" value="Unassembled WGS sequence"/>
</dbReference>
<evidence type="ECO:0000256" key="1">
    <source>
        <dbReference type="SAM" id="MobiDB-lite"/>
    </source>
</evidence>
<sequence>MTPRVLPFVPQTSYFVRLITSVRFSPFRIEVFTYCSQCRLHTKKFKKFFLVLERLRKLRTEVETYEDSDFDNGDNGPGDVLEEIFSDHEKVSEQDTESEEGGRHYFSTYR</sequence>
<proteinExistence type="predicted"/>
<keyword evidence="3" id="KW-1185">Reference proteome</keyword>
<reference evidence="2 3" key="1">
    <citation type="journal article" date="2019" name="Sci. Rep.">
        <title>Orb-weaving spider Araneus ventricosus genome elucidates the spidroin gene catalogue.</title>
        <authorList>
            <person name="Kono N."/>
            <person name="Nakamura H."/>
            <person name="Ohtoshi R."/>
            <person name="Moran D.A.P."/>
            <person name="Shinohara A."/>
            <person name="Yoshida Y."/>
            <person name="Fujiwara M."/>
            <person name="Mori M."/>
            <person name="Tomita M."/>
            <person name="Arakawa K."/>
        </authorList>
    </citation>
    <scope>NUCLEOTIDE SEQUENCE [LARGE SCALE GENOMIC DNA]</scope>
</reference>
<gene>
    <name evidence="2" type="ORF">AVEN_130222_1</name>
</gene>
<dbReference type="AlphaFoldDB" id="A0A4Y2GG81"/>
<dbReference type="EMBL" id="BGPR01001341">
    <property type="protein sequence ID" value="GBM51548.1"/>
    <property type="molecule type" value="Genomic_DNA"/>
</dbReference>
<comment type="caution">
    <text evidence="2">The sequence shown here is derived from an EMBL/GenBank/DDBJ whole genome shotgun (WGS) entry which is preliminary data.</text>
</comment>
<protein>
    <submittedName>
        <fullName evidence="2">Uncharacterized protein</fullName>
    </submittedName>
</protein>
<feature type="region of interest" description="Disordered" evidence="1">
    <location>
        <begin position="88"/>
        <end position="110"/>
    </location>
</feature>
<evidence type="ECO:0000313" key="3">
    <source>
        <dbReference type="Proteomes" id="UP000499080"/>
    </source>
</evidence>